<dbReference type="eggNOG" id="COG1196">
    <property type="taxonomic scope" value="Bacteria"/>
</dbReference>
<dbReference type="RefSeq" id="WP_011457940.1">
    <property type="nucleotide sequence ID" value="NC_007899.1"/>
</dbReference>
<proteinExistence type="predicted"/>
<dbReference type="OrthoDB" id="19185at2"/>
<accession>Q254X8</accession>
<feature type="coiled-coil region" evidence="1">
    <location>
        <begin position="1052"/>
        <end position="1079"/>
    </location>
</feature>
<gene>
    <name evidence="4" type="primary">mhcA4</name>
    <name evidence="4" type="ordered locus">CF0388</name>
</gene>
<organism evidence="4 5">
    <name type="scientific">Chlamydia felis (strain Fe/C-56)</name>
    <name type="common">Chlamydophila felis</name>
    <dbReference type="NCBI Taxonomy" id="264202"/>
    <lineage>
        <taxon>Bacteria</taxon>
        <taxon>Pseudomonadati</taxon>
        <taxon>Chlamydiota</taxon>
        <taxon>Chlamydiia</taxon>
        <taxon>Chlamydiales</taxon>
        <taxon>Chlamydiaceae</taxon>
        <taxon>Chlamydia/Chlamydophila group</taxon>
        <taxon>Chlamydia</taxon>
    </lineage>
</organism>
<dbReference type="Proteomes" id="UP000001260">
    <property type="component" value="Chromosome"/>
</dbReference>
<dbReference type="HOGENOM" id="CLU_252357_0_0_0"/>
<feature type="transmembrane region" description="Helical" evidence="3">
    <location>
        <begin position="95"/>
        <end position="116"/>
    </location>
</feature>
<evidence type="ECO:0000313" key="4">
    <source>
        <dbReference type="EMBL" id="BAE81160.1"/>
    </source>
</evidence>
<feature type="coiled-coil region" evidence="1">
    <location>
        <begin position="1438"/>
        <end position="1472"/>
    </location>
</feature>
<feature type="transmembrane region" description="Helical" evidence="3">
    <location>
        <begin position="819"/>
        <end position="841"/>
    </location>
</feature>
<evidence type="ECO:0000313" key="5">
    <source>
        <dbReference type="Proteomes" id="UP000001260"/>
    </source>
</evidence>
<protein>
    <submittedName>
        <fullName evidence="4">Myosin heavy chain major plasmodial</fullName>
    </submittedName>
</protein>
<name>Q254X8_CHLFF</name>
<dbReference type="KEGG" id="cfe:CF0388"/>
<feature type="transmembrane region" description="Helical" evidence="3">
    <location>
        <begin position="66"/>
        <end position="89"/>
    </location>
</feature>
<sequence length="1481" mass="167251">MSIFLANGDANQNSQGTSPSLIPPPSPLSSEATGLRASLTTQQALLDTVEAELSSMEQTDLKKLRLYKIALVILTVIGLAILFVIPVAMIFNVSLWIPVVITLGVAVFSGAISGKLRSCCQEIRLKYRSLQVYRRHLYSKHPDLRSSTLSKYRIEFPKNKSLKDKMLAKLRPDVHQHTYDGGAAIDKSLGLSGDLNSRYQCEALIGIDSVQDSVWQKRLEEVLKAKVELLKSTPAYETLRTISNSALQETGVDLPALLPGMDFIDLAKSLMSICAFGNKVGLEIRQSIDQYERTYLHSKTLTSLLCEVSPSTRLYLSKERQTVDITLDMFAKLQMHINRVQLVDWLEKFADWKTDVYSLIENPTLLGFHQKIIASANKLNIHEGINSSRQTLVRNVLMQIESIITEYRAGNCDRVDRIKASLQESLEKEFKNICKSLGDKRAHPADLSDKVQKEFIGYLSSLGNLCPLFDKIHKCIQLGNFVRADLEKAIQRHPDNQRVRILSSIDQLLSLVNKDDWGAVSTKSVEEILGEKNAIIQELGKIRQKVEHWSEKYNDFKSQKMTRILMSDFSENYSAVESAIGKLWKTHHRACDVETFIVDCRTFLNSTYTSLKDSLSLPTKEEVAEWSGEFKTLLSELESVIPEIQAAGQRIQSEGITGSAILKQAITSKESSLKIEAKKKEAELIAAIRGKRSETEQNINILLDEGIDYMQSILSRMGELEQSLNDPNNITVEEIIRASNQLFSVMHDPRSSKLADLEEILSARGEGGVATAVTELGEITDSTTQTVSDAQQVCKGFWETRNKDLDGFLKQVQKIAQKWNLGQSIVLFVLGLIFLIVSLSLLSLQMVWIPVGLSAAVLFMQLVPMFFNRVIEKKTFDVRAAALAKDLLPATKILSSEFDNPNLQRLSQIQDILQLEGYEQSWAKELIRDLDGSPTDKKEDFKRTVNELKNASKSLDKNIRKRFGTNNLQDLIDRKKSAEKISTVNPTKSSSSQAVSVVDKVSTTPLVSAREVSTSARQRRLDELVVGIAQIEEEENKIVAYRLRYDNEVLRYQQQKAYRKQLQQQFNEVKTQFPGLEKEIVESQGMADILSQAISQLPDSQADSKEMLEKTEILTQLIFKIHDPQLSREDIKEAKQIFDGLVKEVANAGTLQDLQEVLELSACLGSNNVRLDQIRREQLSRLQQARAASLPEEDTRDQLNRVSQRAVIGEQELEVRKRALDFLGVGYVSPFLEFSFSSVPGKGNSQAQDALKELRLLKLKITSSGEVSSEEYRKAKRLLSSYLELEKQLSPLAYGTLLGDENFVKSTQIMREKQSLQEIVEINTTLGLHNLCSLATQRISNWIAKRASKRDNERIISSLLESIRVCESSGSQNQEKLQELYNKLLKLPKYILLYFAREFKVKALMATQKMQTAKEIQKRLATVSSVVEEKDKMFAQSRASWEGELHNLSQMLQNLQIRKHQLVQEKIALRNRLFSDDEIKN</sequence>
<dbReference type="EMBL" id="AP006861">
    <property type="protein sequence ID" value="BAE81160.1"/>
    <property type="molecule type" value="Genomic_DNA"/>
</dbReference>
<keyword evidence="5" id="KW-1185">Reference proteome</keyword>
<keyword evidence="3" id="KW-1133">Transmembrane helix</keyword>
<dbReference type="STRING" id="264202.CF0388"/>
<reference evidence="4 5" key="1">
    <citation type="journal article" date="2006" name="DNA Res.">
        <title>Genome sequence of the cat pathogen, Chlamydophila felis.</title>
        <authorList>
            <person name="Azuma Y."/>
            <person name="Hirakawa H."/>
            <person name="Yamashita A."/>
            <person name="Cai Y."/>
            <person name="Rahman M.A."/>
            <person name="Suzuki H."/>
            <person name="Mitaku S."/>
            <person name="Toh H."/>
            <person name="Goto S."/>
            <person name="Murakami T."/>
            <person name="Sugi K."/>
            <person name="Hayashi H."/>
            <person name="Fukushi H."/>
            <person name="Hattori M."/>
            <person name="Kuhara S."/>
            <person name="Shirai M."/>
        </authorList>
    </citation>
    <scope>NUCLEOTIDE SEQUENCE [LARGE SCALE GENOMIC DNA]</scope>
    <source>
        <strain evidence="4 5">Fe/C-56</strain>
    </source>
</reference>
<keyword evidence="1" id="KW-0175">Coiled coil</keyword>
<evidence type="ECO:0000256" key="3">
    <source>
        <dbReference type="SAM" id="Phobius"/>
    </source>
</evidence>
<keyword evidence="3" id="KW-0472">Membrane</keyword>
<feature type="region of interest" description="Disordered" evidence="2">
    <location>
        <begin position="6"/>
        <end position="32"/>
    </location>
</feature>
<evidence type="ECO:0000256" key="2">
    <source>
        <dbReference type="SAM" id="MobiDB-lite"/>
    </source>
</evidence>
<keyword evidence="3" id="KW-0812">Transmembrane</keyword>
<evidence type="ECO:0000256" key="1">
    <source>
        <dbReference type="SAM" id="Coils"/>
    </source>
</evidence>